<evidence type="ECO:0000313" key="11">
    <source>
        <dbReference type="EMBL" id="AAC95585.1"/>
    </source>
</evidence>
<feature type="site" description="Interacts with thioredoxin/glutaredoxin" evidence="8">
    <location>
        <position position="756"/>
    </location>
</feature>
<dbReference type="GO" id="GO:0004748">
    <property type="term" value="F:ribonucleoside-diphosphate reductase activity, thioredoxin disulfide as acceptor"/>
    <property type="evidence" value="ECO:0007669"/>
    <property type="project" value="UniProtKB-UniRule"/>
</dbReference>
<dbReference type="EC" id="1.17.4.1" evidence="8"/>
<accession>Q9YTK6</accession>
<evidence type="ECO:0000259" key="10">
    <source>
        <dbReference type="PROSITE" id="PS00089"/>
    </source>
</evidence>
<comment type="subunit">
    <text evidence="8">Heterotetramer composed of a homodimer of the large subunit (R1) and a homodimer of the small subunit (R2). Larger multisubunit protein complex are also active, composed of (R1)n(R2)n.</text>
</comment>
<keyword evidence="9" id="KW-0215">Deoxyribonucleotide synthesis</keyword>
<dbReference type="GO" id="GO:0009263">
    <property type="term" value="P:deoxyribonucleotide biosynthetic process"/>
    <property type="evidence" value="ECO:0007669"/>
    <property type="project" value="UniProtKB-KW"/>
</dbReference>
<keyword evidence="2 8" id="KW-0244">Early protein</keyword>
<dbReference type="UniPathway" id="UPA00326"/>
<keyword evidence="3" id="KW-0235">DNA replication</keyword>
<dbReference type="Gene3D" id="3.20.70.20">
    <property type="match status" value="1"/>
</dbReference>
<dbReference type="InterPro" id="IPR039718">
    <property type="entry name" value="Rrm1"/>
</dbReference>
<dbReference type="RefSeq" id="NP_048032.1">
    <property type="nucleotide sequence ID" value="NC_001987.1"/>
</dbReference>
<evidence type="ECO:0000313" key="12">
    <source>
        <dbReference type="Proteomes" id="UP000008287"/>
    </source>
</evidence>
<dbReference type="PANTHER" id="PTHR11573">
    <property type="entry name" value="RIBONUCLEOSIDE-DIPHOSPHATE REDUCTASE LARGE CHAIN"/>
    <property type="match status" value="1"/>
</dbReference>
<comment type="function">
    <text evidence="8">Ribonucleoside-diphosphate reductase holoenzyme provides the precursors necessary for viral DNA synthesis. Allows virus growth in non-dividing cells, as well as reactivation from latency in infected hosts. Catalyzes the biosynthesis of deoxyribonucleotides from the corresponding ribonucleotides.</text>
</comment>
<dbReference type="EMBL" id="AF083424">
    <property type="protein sequence ID" value="AAC95585.1"/>
    <property type="molecule type" value="Genomic_DNA"/>
</dbReference>
<dbReference type="InterPro" id="IPR013346">
    <property type="entry name" value="NrdE_NrdA_C"/>
</dbReference>
<keyword evidence="12" id="KW-1185">Reference proteome</keyword>
<feature type="active site" description="Cysteine radical intermediate" evidence="8">
    <location>
        <position position="394"/>
    </location>
</feature>
<feature type="binding site" evidence="8">
    <location>
        <position position="176"/>
    </location>
    <ligand>
        <name>substrate</name>
    </ligand>
</feature>
<organismHost>
    <name type="scientific">Ateles</name>
    <dbReference type="NCBI Taxonomy" id="9506"/>
</organismHost>
<dbReference type="GO" id="GO:0006260">
    <property type="term" value="P:DNA replication"/>
    <property type="evidence" value="ECO:0007669"/>
    <property type="project" value="UniProtKB-KW"/>
</dbReference>
<dbReference type="PANTHER" id="PTHR11573:SF6">
    <property type="entry name" value="RIBONUCLEOSIDE-DIPHOSPHATE REDUCTASE LARGE SUBUNIT"/>
    <property type="match status" value="1"/>
</dbReference>
<evidence type="ECO:0000256" key="6">
    <source>
        <dbReference type="ARBA" id="ARBA00023002"/>
    </source>
</evidence>
<sequence length="767" mass="86979">MSQEIIISSLIDMLKVSAGWDREANEISGRLFHKLMDVSSTETISQYLLLFGHLLEPHIFEFIQNYEVEIDEVCLEYRTSNNFMCLRSCGILPAKRFYDTYVLPPKPGSNGRYESIPHFFARIAAYCAWNCIMCEPLKDTLVHIQKRDWNVELKTNIQIFKYFYKVISSQLVCCATPVMRSAGIAGENLSSCFIVAPTLDTEKSTISSIFGELAPLLASRSGVGIDVTKFSFGGKNIHSCLKLINAQVDFFNDKSVRPVSVATYIEMWHCQIHEFLSAKLPENPDRCNSIFQGVCIPSLFFKMYETDPNAQWYLFDPQDAPNLTKLYGSEFDEEYLRLVSTKKYKQSVSLKSLMFSLINTIIKTGSPYVISKEAMNKHHWYETQGEAINCSNLCAEIVQQPKQYTSTCNLANICLPKCLNGSEFPYTCSNKAQFDFLKLEYAVQAAVFIINACILAPSPTSAATVGQRERSMGIGCQGLADVFSEMGYGYLDLESECLDRDIFETMYYTAVKTSSEICSIGKGQPFAGFRKSKLAHGIFHWATWDAMPQKVPMKQWIHLQDNIKKFGVYNSQFIALMPTAGTSQLTGYTDSFYPYFANMSSKVSNKEEIMRPNLTFLKNVKPQDLCTVRFYGGDVSMMPEELSARYKHFLTAFDYCPKAQMRRASVRAPYVDQSQSLTLFLTEDNIQSAKYIKDLLLLGFNLGLKTIMYYCRVKKTTKLLQLECLKPDNTIKKDDGIVVSELVEKLPKSHKTEDVCQLGQSECISCQ</sequence>
<proteinExistence type="inferred from homology"/>
<feature type="binding site" evidence="8">
    <location>
        <begin position="392"/>
        <end position="396"/>
    </location>
    <ligand>
        <name>substrate</name>
    </ligand>
</feature>
<feature type="binding site" evidence="8">
    <location>
        <begin position="191"/>
        <end position="192"/>
    </location>
    <ligand>
        <name>substrate</name>
    </ligand>
</feature>
<dbReference type="InterPro" id="IPR000788">
    <property type="entry name" value="RNR_lg_C"/>
</dbReference>
<feature type="site" description="Important for electron transfer" evidence="8">
    <location>
        <position position="710"/>
    </location>
</feature>
<feature type="site" description="Important for hydrogen atom transfer" evidence="8">
    <location>
        <position position="408"/>
    </location>
</feature>
<comment type="caution">
    <text evidence="8">Lacks conserved residue(s) required for the propagation of feature annotation.</text>
</comment>
<evidence type="ECO:0000256" key="5">
    <source>
        <dbReference type="ARBA" id="ARBA00022840"/>
    </source>
</evidence>
<feature type="domain" description="Ribonucleotide reductase large subunit" evidence="10">
    <location>
        <begin position="556"/>
        <end position="578"/>
    </location>
</feature>
<keyword evidence="5 8" id="KW-0067">ATP-binding</keyword>
<dbReference type="Proteomes" id="UP000008287">
    <property type="component" value="Segment"/>
</dbReference>
<comment type="catalytic activity">
    <reaction evidence="8 9">
        <text>a 2'-deoxyribonucleoside 5'-diphosphate + [thioredoxin]-disulfide + H2O = a ribonucleoside 5'-diphosphate + [thioredoxin]-dithiol</text>
        <dbReference type="Rhea" id="RHEA:23252"/>
        <dbReference type="Rhea" id="RHEA-COMP:10698"/>
        <dbReference type="Rhea" id="RHEA-COMP:10700"/>
        <dbReference type="ChEBI" id="CHEBI:15377"/>
        <dbReference type="ChEBI" id="CHEBI:29950"/>
        <dbReference type="ChEBI" id="CHEBI:50058"/>
        <dbReference type="ChEBI" id="CHEBI:57930"/>
        <dbReference type="ChEBI" id="CHEBI:73316"/>
        <dbReference type="EC" id="1.17.4.1"/>
    </reaction>
</comment>
<comment type="function">
    <text evidence="9">Provides the precursors necessary for DNA synthesis. Catalyzes the biosynthesis of deoxyribonucleotides from the corresponding ribonucleotides.</text>
</comment>
<dbReference type="NCBIfam" id="TIGR02506">
    <property type="entry name" value="NrdE_NrdA"/>
    <property type="match status" value="1"/>
</dbReference>
<dbReference type="Pfam" id="PF00317">
    <property type="entry name" value="Ribonuc_red_lgN"/>
    <property type="match status" value="1"/>
</dbReference>
<evidence type="ECO:0000256" key="2">
    <source>
        <dbReference type="ARBA" id="ARBA00022518"/>
    </source>
</evidence>
<protein>
    <recommendedName>
        <fullName evidence="8">Ribonucleoside-diphosphate reductase large subunit</fullName>
        <shortName evidence="8">R1</shortName>
        <ecNumber evidence="8">1.17.4.1</ecNumber>
    </recommendedName>
    <alternativeName>
        <fullName evidence="8">Ribonucleotide reductase large subunit</fullName>
    </alternativeName>
</protein>
<feature type="site" description="Important for electron transfer" evidence="8">
    <location>
        <position position="709"/>
    </location>
</feature>
<feature type="active site" description="Proton acceptor" evidence="8">
    <location>
        <position position="392"/>
    </location>
</feature>
<comment type="similarity">
    <text evidence="1 8 9">Belongs to the ribonucleoside diphosphate reductase large chain family.</text>
</comment>
<evidence type="ECO:0000256" key="1">
    <source>
        <dbReference type="ARBA" id="ARBA00010406"/>
    </source>
</evidence>
<dbReference type="InterPro" id="IPR013509">
    <property type="entry name" value="RNR_lsu_N"/>
</dbReference>
<keyword evidence="7 8" id="KW-1015">Disulfide bond</keyword>
<dbReference type="OrthoDB" id="2980at10239"/>
<feature type="binding site" evidence="8">
    <location>
        <position position="222"/>
    </location>
    <ligand>
        <name>substrate</name>
    </ligand>
</feature>
<dbReference type="InterPro" id="IPR034717">
    <property type="entry name" value="HSV_RIR1"/>
</dbReference>
<dbReference type="GO" id="GO:0005524">
    <property type="term" value="F:ATP binding"/>
    <property type="evidence" value="ECO:0007669"/>
    <property type="project" value="UniProtKB-UniRule"/>
</dbReference>
<dbReference type="HAMAP" id="MF_04026">
    <property type="entry name" value="HSV_RIR1"/>
    <property type="match status" value="1"/>
</dbReference>
<keyword evidence="4 8" id="KW-0547">Nucleotide-binding</keyword>
<evidence type="ECO:0000256" key="8">
    <source>
        <dbReference type="HAMAP-Rule" id="MF_04026"/>
    </source>
</evidence>
<gene>
    <name evidence="8" type="primary">RIR1</name>
</gene>
<dbReference type="SUPFAM" id="SSF51998">
    <property type="entry name" value="PFL-like glycyl radical enzymes"/>
    <property type="match status" value="1"/>
</dbReference>
<evidence type="ECO:0000256" key="7">
    <source>
        <dbReference type="ARBA" id="ARBA00023157"/>
    </source>
</evidence>
<dbReference type="PRINTS" id="PR01183">
    <property type="entry name" value="RIBORDTASEM1"/>
</dbReference>
<dbReference type="PROSITE" id="PS00089">
    <property type="entry name" value="RIBORED_LARGE"/>
    <property type="match status" value="1"/>
</dbReference>
<organism evidence="12">
    <name type="scientific">Ateline herpesvirus 3</name>
    <name type="common">AtHV-3</name>
    <name type="synonym">Herpesvirus ateles</name>
    <dbReference type="NCBI Taxonomy" id="85618"/>
    <lineage>
        <taxon>Viruses</taxon>
        <taxon>Duplodnaviria</taxon>
        <taxon>Heunggongvirae</taxon>
        <taxon>Peploviricota</taxon>
        <taxon>Herviviricetes</taxon>
        <taxon>Herpesvirales</taxon>
        <taxon>Orthoherpesviridae</taxon>
        <taxon>Gammaherpesvirinae</taxon>
        <taxon>Rhadinovirus</taxon>
        <taxon>Rhadinovirus atelinegamma3</taxon>
    </lineage>
</organism>
<feature type="binding site" evidence="8">
    <location>
        <begin position="578"/>
        <end position="582"/>
    </location>
    <ligand>
        <name>substrate</name>
    </ligand>
</feature>
<evidence type="ECO:0000256" key="4">
    <source>
        <dbReference type="ARBA" id="ARBA00022741"/>
    </source>
</evidence>
<evidence type="ECO:0000256" key="9">
    <source>
        <dbReference type="RuleBase" id="RU003410"/>
    </source>
</evidence>
<keyword evidence="6 8" id="KW-0560">Oxidoreductase</keyword>
<dbReference type="Pfam" id="PF02867">
    <property type="entry name" value="Ribonuc_red_lgC"/>
    <property type="match status" value="1"/>
</dbReference>
<evidence type="ECO:0000256" key="3">
    <source>
        <dbReference type="ARBA" id="ARBA00022705"/>
    </source>
</evidence>
<feature type="active site" description="Proton acceptor" evidence="8">
    <location>
        <position position="396"/>
    </location>
</feature>
<reference evidence="11 12" key="1">
    <citation type="journal article" date="2000" name="J. Virol.">
        <title>Primary structure of the Herpesvirus ateles genome.</title>
        <authorList>
            <person name="Albrecht J.C."/>
        </authorList>
    </citation>
    <scope>NUCLEOTIDE SEQUENCE [LARGE SCALE GENOMIC DNA]</scope>
    <source>
        <strain evidence="11">73</strain>
    </source>
</reference>
<dbReference type="GO" id="GO:0016032">
    <property type="term" value="P:viral process"/>
    <property type="evidence" value="ECO:0007669"/>
    <property type="project" value="UniProtKB-UniRule"/>
</dbReference>
<dbReference type="PIR" id="T42974">
    <property type="entry name" value="T42974"/>
</dbReference>
<feature type="site" description="Important for hydrogen atom transfer" evidence="8">
    <location>
        <position position="192"/>
    </location>
</feature>
<name>Q9YTK6_ATHV3</name>
<dbReference type="KEGG" id="vg:1450440"/>